<dbReference type="EMBL" id="JAUEDM010000007">
    <property type="protein sequence ID" value="KAK3313985.1"/>
    <property type="molecule type" value="Genomic_DNA"/>
</dbReference>
<evidence type="ECO:0000313" key="2">
    <source>
        <dbReference type="EMBL" id="KAK3313985.1"/>
    </source>
</evidence>
<protein>
    <submittedName>
        <fullName evidence="2">Uncharacterized protein</fullName>
    </submittedName>
</protein>
<reference evidence="2" key="2">
    <citation type="submission" date="2023-06" db="EMBL/GenBank/DDBJ databases">
        <authorList>
            <consortium name="Lawrence Berkeley National Laboratory"/>
            <person name="Haridas S."/>
            <person name="Hensen N."/>
            <person name="Bonometti L."/>
            <person name="Westerberg I."/>
            <person name="Brannstrom I.O."/>
            <person name="Guillou S."/>
            <person name="Cros-Aarteil S."/>
            <person name="Calhoun S."/>
            <person name="Kuo A."/>
            <person name="Mondo S."/>
            <person name="Pangilinan J."/>
            <person name="Riley R."/>
            <person name="Labutti K."/>
            <person name="Andreopoulos B."/>
            <person name="Lipzen A."/>
            <person name="Chen C."/>
            <person name="Yanf M."/>
            <person name="Daum C."/>
            <person name="Ng V."/>
            <person name="Clum A."/>
            <person name="Steindorff A."/>
            <person name="Ohm R."/>
            <person name="Martin F."/>
            <person name="Silar P."/>
            <person name="Natvig D."/>
            <person name="Lalanne C."/>
            <person name="Gautier V."/>
            <person name="Ament-Velasquez S.L."/>
            <person name="Kruys A."/>
            <person name="Hutchinson M.I."/>
            <person name="Powell A.J."/>
            <person name="Barry K."/>
            <person name="Miller A.N."/>
            <person name="Grigoriev I.V."/>
            <person name="Debuchy R."/>
            <person name="Gladieux P."/>
            <person name="Thoren M.H."/>
            <person name="Johannesson H."/>
        </authorList>
    </citation>
    <scope>NUCLEOTIDE SEQUENCE</scope>
    <source>
        <strain evidence="2">CBS 118394</strain>
    </source>
</reference>
<evidence type="ECO:0000256" key="1">
    <source>
        <dbReference type="SAM" id="MobiDB-lite"/>
    </source>
</evidence>
<organism evidence="2 3">
    <name type="scientific">Apodospora peruviana</name>
    <dbReference type="NCBI Taxonomy" id="516989"/>
    <lineage>
        <taxon>Eukaryota</taxon>
        <taxon>Fungi</taxon>
        <taxon>Dikarya</taxon>
        <taxon>Ascomycota</taxon>
        <taxon>Pezizomycotina</taxon>
        <taxon>Sordariomycetes</taxon>
        <taxon>Sordariomycetidae</taxon>
        <taxon>Sordariales</taxon>
        <taxon>Lasiosphaeriaceae</taxon>
        <taxon>Apodospora</taxon>
    </lineage>
</organism>
<evidence type="ECO:0000313" key="3">
    <source>
        <dbReference type="Proteomes" id="UP001283341"/>
    </source>
</evidence>
<sequence>MIFGGLELIALKWVGGKMTAALATHLAHAGPTAVAHFAHAATTNVVTSAAGASTASGAAGTLYHGARAGYKLTRKVNRIKERDARMASMFGAGNASMTDEQRAEMLAVMALMHLMEGYYASLERTPTSSGVSKKTALDEMEPCEDCVGCKDYNPEIGRKCVCGHYAYSHAKITDAQFEDPESFEWLQRGMAAEVYPLLENRDGDGDLKKVLGQIDTCAEYGCPCWDFDRDHGRELFSRRCTCGHRYREHQVTGEWRWIIGLLVAKTVEEIMGEESSSDSSDDDDDDDDDDTVDVDDDNDGGYYDSDDDENDF</sequence>
<comment type="caution">
    <text evidence="2">The sequence shown here is derived from an EMBL/GenBank/DDBJ whole genome shotgun (WGS) entry which is preliminary data.</text>
</comment>
<dbReference type="AlphaFoldDB" id="A0AAE0M042"/>
<gene>
    <name evidence="2" type="ORF">B0H66DRAFT_630281</name>
</gene>
<keyword evidence="3" id="KW-1185">Reference proteome</keyword>
<feature type="region of interest" description="Disordered" evidence="1">
    <location>
        <begin position="270"/>
        <end position="312"/>
    </location>
</feature>
<name>A0AAE0M042_9PEZI</name>
<dbReference type="Proteomes" id="UP001283341">
    <property type="component" value="Unassembled WGS sequence"/>
</dbReference>
<accession>A0AAE0M042</accession>
<reference evidence="2" key="1">
    <citation type="journal article" date="2023" name="Mol. Phylogenet. Evol.">
        <title>Genome-scale phylogeny and comparative genomics of the fungal order Sordariales.</title>
        <authorList>
            <person name="Hensen N."/>
            <person name="Bonometti L."/>
            <person name="Westerberg I."/>
            <person name="Brannstrom I.O."/>
            <person name="Guillou S."/>
            <person name="Cros-Aarteil S."/>
            <person name="Calhoun S."/>
            <person name="Haridas S."/>
            <person name="Kuo A."/>
            <person name="Mondo S."/>
            <person name="Pangilinan J."/>
            <person name="Riley R."/>
            <person name="LaButti K."/>
            <person name="Andreopoulos B."/>
            <person name="Lipzen A."/>
            <person name="Chen C."/>
            <person name="Yan M."/>
            <person name="Daum C."/>
            <person name="Ng V."/>
            <person name="Clum A."/>
            <person name="Steindorff A."/>
            <person name="Ohm R.A."/>
            <person name="Martin F."/>
            <person name="Silar P."/>
            <person name="Natvig D.O."/>
            <person name="Lalanne C."/>
            <person name="Gautier V."/>
            <person name="Ament-Velasquez S.L."/>
            <person name="Kruys A."/>
            <person name="Hutchinson M.I."/>
            <person name="Powell A.J."/>
            <person name="Barry K."/>
            <person name="Miller A.N."/>
            <person name="Grigoriev I.V."/>
            <person name="Debuchy R."/>
            <person name="Gladieux P."/>
            <person name="Hiltunen Thoren M."/>
            <person name="Johannesson H."/>
        </authorList>
    </citation>
    <scope>NUCLEOTIDE SEQUENCE</scope>
    <source>
        <strain evidence="2">CBS 118394</strain>
    </source>
</reference>
<proteinExistence type="predicted"/>